<sequence length="357" mass="40444">MYTELVMTVIDILYEDEEIQKLETDKGSKRALLYKSISMRANKLDRILVNTTATELNLGTGGWDIVRAHLSEIHHSIREDDGHIMKARYTPIQHSVLAVESPESPYHDHFKKACTLEGQSVWLAELHSMVPLFFYLLHDQFPEKKCCVIFDDQAALPLQMSDQHRLLQQEEAFTSITVGQAFGGDYEATTIASALQFANDVLKSDVILISVGPGVVGTGTQYGFSGMIQAEWSHMISALNGNPIWIPRVSFADQRSRHIGISHHTLTPLCRFTFKPAHLYLPKMNDEQGNHIKRQLEEYHPFSTQHHIVFSEREVDKLVIRAIDRALLPIQTMGRKYEDDPLFFCAVAEALLAGSEQ</sequence>
<comment type="caution">
    <text evidence="1">The sequence shown here is derived from an EMBL/GenBank/DDBJ whole genome shotgun (WGS) entry which is preliminary data.</text>
</comment>
<accession>A0A941AMZ7</accession>
<reference evidence="1" key="1">
    <citation type="submission" date="2021-03" db="EMBL/GenBank/DDBJ databases">
        <title>Bacillus suaedae sp. nov., isolated from Suaeda aralocaspica.</title>
        <authorList>
            <person name="Lei R.F.R."/>
        </authorList>
    </citation>
    <scope>NUCLEOTIDE SEQUENCE</scope>
    <source>
        <strain evidence="1">YZJH907-2</strain>
    </source>
</reference>
<dbReference type="EMBL" id="JAGKSQ010000003">
    <property type="protein sequence ID" value="MBP3951085.1"/>
    <property type="molecule type" value="Genomic_DNA"/>
</dbReference>
<organism evidence="1 2">
    <name type="scientific">Halalkalibacter suaedae</name>
    <dbReference type="NCBI Taxonomy" id="2822140"/>
    <lineage>
        <taxon>Bacteria</taxon>
        <taxon>Bacillati</taxon>
        <taxon>Bacillota</taxon>
        <taxon>Bacilli</taxon>
        <taxon>Bacillales</taxon>
        <taxon>Bacillaceae</taxon>
        <taxon>Halalkalibacter</taxon>
    </lineage>
</organism>
<dbReference type="RefSeq" id="WP_210596789.1">
    <property type="nucleotide sequence ID" value="NZ_JAGKSQ010000003.1"/>
</dbReference>
<proteinExistence type="predicted"/>
<dbReference type="Pfam" id="PF12982">
    <property type="entry name" value="DUF3866"/>
    <property type="match status" value="1"/>
</dbReference>
<protein>
    <submittedName>
        <fullName evidence="1">DUF3866 family protein</fullName>
    </submittedName>
</protein>
<dbReference type="Proteomes" id="UP000678228">
    <property type="component" value="Unassembled WGS sequence"/>
</dbReference>
<dbReference type="InterPro" id="IPR024479">
    <property type="entry name" value="DUF3866"/>
</dbReference>
<evidence type="ECO:0000313" key="2">
    <source>
        <dbReference type="Proteomes" id="UP000678228"/>
    </source>
</evidence>
<evidence type="ECO:0000313" key="1">
    <source>
        <dbReference type="EMBL" id="MBP3951085.1"/>
    </source>
</evidence>
<name>A0A941AMZ7_9BACI</name>
<keyword evidence="2" id="KW-1185">Reference proteome</keyword>
<gene>
    <name evidence="1" type="ORF">J7W16_08045</name>
</gene>
<dbReference type="AlphaFoldDB" id="A0A941AMZ7"/>